<dbReference type="Proteomes" id="UP000634529">
    <property type="component" value="Unassembled WGS sequence"/>
</dbReference>
<dbReference type="InterPro" id="IPR008991">
    <property type="entry name" value="Translation_prot_SH3-like_sf"/>
</dbReference>
<dbReference type="SUPFAM" id="SSF82679">
    <property type="entry name" value="N-utilization substance G protein NusG, N-terminal domain"/>
    <property type="match status" value="1"/>
</dbReference>
<proteinExistence type="predicted"/>
<evidence type="ECO:0000313" key="6">
    <source>
        <dbReference type="Proteomes" id="UP000634529"/>
    </source>
</evidence>
<dbReference type="Gene3D" id="3.30.70.940">
    <property type="entry name" value="NusG, N-terminal domain"/>
    <property type="match status" value="1"/>
</dbReference>
<dbReference type="InterPro" id="IPR043425">
    <property type="entry name" value="NusG-like"/>
</dbReference>
<keyword evidence="2" id="KW-0805">Transcription regulation</keyword>
<keyword evidence="1" id="KW-0889">Transcription antitermination</keyword>
<dbReference type="Pfam" id="PF02357">
    <property type="entry name" value="NusG"/>
    <property type="match status" value="1"/>
</dbReference>
<name>A0ABR9AS53_9BACL</name>
<dbReference type="SUPFAM" id="SSF50104">
    <property type="entry name" value="Translation proteins SH3-like domain"/>
    <property type="match status" value="1"/>
</dbReference>
<keyword evidence="6" id="KW-1185">Reference proteome</keyword>
<organism evidence="5 6">
    <name type="scientific">Paenibacillus arenosi</name>
    <dbReference type="NCBI Taxonomy" id="2774142"/>
    <lineage>
        <taxon>Bacteria</taxon>
        <taxon>Bacillati</taxon>
        <taxon>Bacillota</taxon>
        <taxon>Bacilli</taxon>
        <taxon>Bacillales</taxon>
        <taxon>Paenibacillaceae</taxon>
        <taxon>Paenibacillus</taxon>
    </lineage>
</organism>
<dbReference type="InterPro" id="IPR006645">
    <property type="entry name" value="NGN-like_dom"/>
</dbReference>
<evidence type="ECO:0000256" key="1">
    <source>
        <dbReference type="ARBA" id="ARBA00022814"/>
    </source>
</evidence>
<dbReference type="NCBIfam" id="NF033641">
    <property type="entry name" value="antiterm_LoaP"/>
    <property type="match status" value="1"/>
</dbReference>
<dbReference type="InterPro" id="IPR047663">
    <property type="entry name" value="Transcription_antiterm_LoaP"/>
</dbReference>
<dbReference type="Gene3D" id="2.30.30.30">
    <property type="match status" value="1"/>
</dbReference>
<dbReference type="CDD" id="cd08000">
    <property type="entry name" value="NGN"/>
    <property type="match status" value="1"/>
</dbReference>
<evidence type="ECO:0000256" key="2">
    <source>
        <dbReference type="ARBA" id="ARBA00023015"/>
    </source>
</evidence>
<dbReference type="EMBL" id="JACYTN010000001">
    <property type="protein sequence ID" value="MBD8496935.1"/>
    <property type="molecule type" value="Genomic_DNA"/>
</dbReference>
<accession>A0ABR9AS53</accession>
<dbReference type="SMART" id="SM00738">
    <property type="entry name" value="NGN"/>
    <property type="match status" value="1"/>
</dbReference>
<dbReference type="InterPro" id="IPR036735">
    <property type="entry name" value="NGN_dom_sf"/>
</dbReference>
<dbReference type="InterPro" id="IPR014722">
    <property type="entry name" value="Rib_uL2_dom2"/>
</dbReference>
<keyword evidence="3" id="KW-0804">Transcription</keyword>
<comment type="caution">
    <text evidence="5">The sequence shown here is derived from an EMBL/GenBank/DDBJ whole genome shotgun (WGS) entry which is preliminary data.</text>
</comment>
<dbReference type="InterPro" id="IPR005824">
    <property type="entry name" value="KOW"/>
</dbReference>
<feature type="domain" description="NusG-like N-terminal" evidence="4">
    <location>
        <begin position="1"/>
        <end position="111"/>
    </location>
</feature>
<dbReference type="CDD" id="cd06091">
    <property type="entry name" value="KOW_NusG"/>
    <property type="match status" value="1"/>
</dbReference>
<evidence type="ECO:0000313" key="5">
    <source>
        <dbReference type="EMBL" id="MBD8496935.1"/>
    </source>
</evidence>
<sequence>MPWYALYVETGKEDAVSKNLNKLLKEYPLQCFIPKKIVPEYRDGTIHDSVCVLFPGYIFIRTEMNADLYYNLKQVPDLYYLVNCGEHKKDKSCGYYSIISEEEMNWIYKFTGKQGIVDYSNINIINKKVEVVSGPLKGKEGLIKKVDKRKRRAKIEVSFLNKTSLIDVGIHILSIR</sequence>
<protein>
    <submittedName>
        <fullName evidence="5">Antiterminator LoaP</fullName>
    </submittedName>
</protein>
<dbReference type="RefSeq" id="WP_192023408.1">
    <property type="nucleotide sequence ID" value="NZ_JACYTN010000001.1"/>
</dbReference>
<dbReference type="PANTHER" id="PTHR30265">
    <property type="entry name" value="RHO-INTERACTING TRANSCRIPTION TERMINATION FACTOR NUSG"/>
    <property type="match status" value="1"/>
</dbReference>
<reference evidence="5 6" key="1">
    <citation type="submission" date="2020-09" db="EMBL/GenBank/DDBJ databases">
        <title>Paenibacillus sp. CAU 1523 isolated from sand of Haeundae Beach.</title>
        <authorList>
            <person name="Kim W."/>
        </authorList>
    </citation>
    <scope>NUCLEOTIDE SEQUENCE [LARGE SCALE GENOMIC DNA]</scope>
    <source>
        <strain evidence="5 6">CAU 1523</strain>
    </source>
</reference>
<evidence type="ECO:0000259" key="4">
    <source>
        <dbReference type="SMART" id="SM00738"/>
    </source>
</evidence>
<evidence type="ECO:0000256" key="3">
    <source>
        <dbReference type="ARBA" id="ARBA00023163"/>
    </source>
</evidence>
<dbReference type="Pfam" id="PF00467">
    <property type="entry name" value="KOW"/>
    <property type="match status" value="1"/>
</dbReference>
<gene>
    <name evidence="5" type="primary">loaP</name>
    <name evidence="5" type="ORF">IFO66_01315</name>
</gene>
<dbReference type="PANTHER" id="PTHR30265:SF4">
    <property type="entry name" value="KOW MOTIF FAMILY PROTEIN, EXPRESSED"/>
    <property type="match status" value="1"/>
</dbReference>